<keyword evidence="2" id="KW-1185">Reference proteome</keyword>
<dbReference type="AlphaFoldDB" id="A0A2V3XY14"/>
<evidence type="ECO:0000313" key="1">
    <source>
        <dbReference type="EMBL" id="PXX49238.1"/>
    </source>
</evidence>
<dbReference type="InterPro" id="IPR009297">
    <property type="entry name" value="DUF952"/>
</dbReference>
<comment type="caution">
    <text evidence="1">The sequence shown here is derived from an EMBL/GenBank/DDBJ whole genome shotgun (WGS) entry which is preliminary data.</text>
</comment>
<name>A0A2V3XY14_9FIRM</name>
<proteinExistence type="predicted"/>
<dbReference type="PANTHER" id="PTHR34129:SF1">
    <property type="entry name" value="DUF952 DOMAIN-CONTAINING PROTEIN"/>
    <property type="match status" value="1"/>
</dbReference>
<dbReference type="Pfam" id="PF06108">
    <property type="entry name" value="DUF952"/>
    <property type="match status" value="1"/>
</dbReference>
<dbReference type="RefSeq" id="WP_110324897.1">
    <property type="nucleotide sequence ID" value="NZ_QJKD01000014.1"/>
</dbReference>
<dbReference type="EMBL" id="QJKD01000014">
    <property type="protein sequence ID" value="PXX49238.1"/>
    <property type="molecule type" value="Genomic_DNA"/>
</dbReference>
<gene>
    <name evidence="1" type="ORF">DFR60_11427</name>
</gene>
<sequence>MILHCTKKSRWEKIRHKITWGEDLIETDGCIHCSSVEYFWRVAPNFRYVTDDMVLLCIDEDKLISEVRYEDSDNCGRCYPHIYGVINNSAIINTLPYLRDINGQFIKNPELMYVEDK</sequence>
<organism evidence="1 2">
    <name type="scientific">Hungatella effluvii</name>
    <dbReference type="NCBI Taxonomy" id="1096246"/>
    <lineage>
        <taxon>Bacteria</taxon>
        <taxon>Bacillati</taxon>
        <taxon>Bacillota</taxon>
        <taxon>Clostridia</taxon>
        <taxon>Lachnospirales</taxon>
        <taxon>Lachnospiraceae</taxon>
        <taxon>Hungatella</taxon>
    </lineage>
</organism>
<dbReference type="Gene3D" id="3.20.170.20">
    <property type="entry name" value="Protein of unknown function DUF952"/>
    <property type="match status" value="1"/>
</dbReference>
<evidence type="ECO:0000313" key="2">
    <source>
        <dbReference type="Proteomes" id="UP000248057"/>
    </source>
</evidence>
<accession>A0A2V3XY14</accession>
<dbReference type="Proteomes" id="UP000248057">
    <property type="component" value="Unassembled WGS sequence"/>
</dbReference>
<reference evidence="1 2" key="1">
    <citation type="submission" date="2018-05" db="EMBL/GenBank/DDBJ databases">
        <title>Genomic Encyclopedia of Type Strains, Phase IV (KMG-IV): sequencing the most valuable type-strain genomes for metagenomic binning, comparative biology and taxonomic classification.</title>
        <authorList>
            <person name="Goeker M."/>
        </authorList>
    </citation>
    <scope>NUCLEOTIDE SEQUENCE [LARGE SCALE GENOMIC DNA]</scope>
    <source>
        <strain evidence="1 2">DSM 24995</strain>
    </source>
</reference>
<protein>
    <submittedName>
        <fullName evidence="1">Uncharacterized protein (DUF952 family)</fullName>
    </submittedName>
</protein>
<dbReference type="GeneID" id="86063725"/>
<dbReference type="SUPFAM" id="SSF56399">
    <property type="entry name" value="ADP-ribosylation"/>
    <property type="match status" value="1"/>
</dbReference>
<dbReference type="PANTHER" id="PTHR34129">
    <property type="entry name" value="BLR1139 PROTEIN"/>
    <property type="match status" value="1"/>
</dbReference>